<dbReference type="PANTHER" id="PTHR10803">
    <property type="entry name" value="ARSENICAL PUMP-DRIVING ATPASE ARSENITE-TRANSLOCATING ATPASE"/>
    <property type="match status" value="1"/>
</dbReference>
<reference evidence="2 3" key="1">
    <citation type="submission" date="2024-04" db="EMBL/GenBank/DDBJ databases">
        <title>Genomic Markers of Mycobacteria.</title>
        <authorList>
            <person name="Soliman M.S."/>
            <person name="Elkholy A."/>
            <person name="Soliman N.S."/>
            <person name="Abbas A."/>
            <person name="Khayrat S."/>
            <person name="Shawky S."/>
        </authorList>
    </citation>
    <scope>NUCLEOTIDE SEQUENCE [LARGE SCALE GENOMIC DNA]</scope>
    <source>
        <strain evidence="2 3">Egy-CU-AM5</strain>
    </source>
</reference>
<dbReference type="EMBL" id="JBDLOU010000024">
    <property type="protein sequence ID" value="MEX3739246.1"/>
    <property type="molecule type" value="Genomic_DNA"/>
</dbReference>
<gene>
    <name evidence="2" type="ORF">ABFW12_13505</name>
</gene>
<name>A0ABV3VCV4_9MYCO</name>
<dbReference type="PANTHER" id="PTHR10803:SF31">
    <property type="entry name" value="ATPASE RV3679-RELATED"/>
    <property type="match status" value="1"/>
</dbReference>
<protein>
    <submittedName>
        <fullName evidence="2">ArsA family ATPase</fullName>
    </submittedName>
</protein>
<dbReference type="InterPro" id="IPR025723">
    <property type="entry name" value="ArsA/GET3_ATPase-like"/>
</dbReference>
<evidence type="ECO:0000259" key="1">
    <source>
        <dbReference type="Pfam" id="PF02374"/>
    </source>
</evidence>
<evidence type="ECO:0000313" key="3">
    <source>
        <dbReference type="Proteomes" id="UP001558474"/>
    </source>
</evidence>
<proteinExistence type="predicted"/>
<dbReference type="RefSeq" id="WP_368573131.1">
    <property type="nucleotide sequence ID" value="NZ_JBDLOU010000024.1"/>
</dbReference>
<feature type="domain" description="ArsA/GET3 Anion-transporting ATPase-like" evidence="1">
    <location>
        <begin position="201"/>
        <end position="248"/>
    </location>
</feature>
<dbReference type="Gene3D" id="3.40.50.300">
    <property type="entry name" value="P-loop containing nucleotide triphosphate hydrolases"/>
    <property type="match status" value="1"/>
</dbReference>
<dbReference type="SUPFAM" id="SSF52540">
    <property type="entry name" value="P-loop containing nucleoside triphosphate hydrolases"/>
    <property type="match status" value="1"/>
</dbReference>
<keyword evidence="3" id="KW-1185">Reference proteome</keyword>
<dbReference type="InterPro" id="IPR027417">
    <property type="entry name" value="P-loop_NTPase"/>
</dbReference>
<sequence length="343" mass="36104">MVATTESGAKHVGWPSRLTKARLHFVTGKGGTGKSTVAAALALALAAGGRKVLLVEVEERQGIAQLFDVPPLPYEEVKVATADGGGQVNALAIDIEAAFLEYLDMFYNLGLAGRAMRRIGAIEFATTIAPGLRDVLLTGKIKEIVTREKKDAKGKRGVYDAVVVDSPPTGRISRFLDVTKAVSDLAKGGPVHSQADGVVKLLHSEQTAIHLVTLLEALPIQETLEAIDELTEMGLPIGSVIVNRNIPAYLPAGDLAKAAEGDIDADAVRAGLDKAGITLADDDFAGLLTESIQHATRIAARAESAEQLDAIDVPRLELPALADGVDLGSLYELAEALEQQGVR</sequence>
<comment type="caution">
    <text evidence="2">The sequence shown here is derived from an EMBL/GenBank/DDBJ whole genome shotgun (WGS) entry which is preliminary data.</text>
</comment>
<dbReference type="InterPro" id="IPR016300">
    <property type="entry name" value="ATPase_ArsA/GET3"/>
</dbReference>
<dbReference type="Proteomes" id="UP001558474">
    <property type="component" value="Unassembled WGS sequence"/>
</dbReference>
<accession>A0ABV3VCV4</accession>
<dbReference type="Pfam" id="PF02374">
    <property type="entry name" value="ArsA_ATPase"/>
    <property type="match status" value="2"/>
</dbReference>
<evidence type="ECO:0000313" key="2">
    <source>
        <dbReference type="EMBL" id="MEX3739246.1"/>
    </source>
</evidence>
<organism evidence="2 3">
    <name type="scientific">Mycolicibacterium porcinum</name>
    <dbReference type="NCBI Taxonomy" id="39693"/>
    <lineage>
        <taxon>Bacteria</taxon>
        <taxon>Bacillati</taxon>
        <taxon>Actinomycetota</taxon>
        <taxon>Actinomycetes</taxon>
        <taxon>Mycobacteriales</taxon>
        <taxon>Mycobacteriaceae</taxon>
        <taxon>Mycolicibacterium</taxon>
    </lineage>
</organism>
<feature type="domain" description="ArsA/GET3 Anion-transporting ATPase-like" evidence="1">
    <location>
        <begin position="22"/>
        <end position="183"/>
    </location>
</feature>